<name>A0A538TVV2_UNCEI</name>
<evidence type="ECO:0000259" key="2">
    <source>
        <dbReference type="Pfam" id="PF16363"/>
    </source>
</evidence>
<reference evidence="3 4" key="1">
    <citation type="journal article" date="2019" name="Nat. Microbiol.">
        <title>Mediterranean grassland soil C-N compound turnover is dependent on rainfall and depth, and is mediated by genomically divergent microorganisms.</title>
        <authorList>
            <person name="Diamond S."/>
            <person name="Andeer P.F."/>
            <person name="Li Z."/>
            <person name="Crits-Christoph A."/>
            <person name="Burstein D."/>
            <person name="Anantharaman K."/>
            <person name="Lane K.R."/>
            <person name="Thomas B.C."/>
            <person name="Pan C."/>
            <person name="Northen T.R."/>
            <person name="Banfield J.F."/>
        </authorList>
    </citation>
    <scope>NUCLEOTIDE SEQUENCE [LARGE SCALE GENOMIC DNA]</scope>
    <source>
        <strain evidence="3">WS_8</strain>
    </source>
</reference>
<feature type="compositionally biased region" description="Basic residues" evidence="1">
    <location>
        <begin position="1"/>
        <end position="11"/>
    </location>
</feature>
<proteinExistence type="predicted"/>
<feature type="domain" description="NAD(P)-binding" evidence="2">
    <location>
        <begin position="105"/>
        <end position="400"/>
    </location>
</feature>
<feature type="compositionally biased region" description="Low complexity" evidence="1">
    <location>
        <begin position="12"/>
        <end position="23"/>
    </location>
</feature>
<dbReference type="PANTHER" id="PTHR43000">
    <property type="entry name" value="DTDP-D-GLUCOSE 4,6-DEHYDRATASE-RELATED"/>
    <property type="match status" value="1"/>
</dbReference>
<evidence type="ECO:0000256" key="1">
    <source>
        <dbReference type="SAM" id="MobiDB-lite"/>
    </source>
</evidence>
<dbReference type="Gene3D" id="3.90.25.10">
    <property type="entry name" value="UDP-galactose 4-epimerase, domain 1"/>
    <property type="match status" value="1"/>
</dbReference>
<protein>
    <submittedName>
        <fullName evidence="3">NAD-dependent epimerase/dehydratase family protein</fullName>
    </submittedName>
</protein>
<dbReference type="EMBL" id="VBOY01000031">
    <property type="protein sequence ID" value="TMQ67762.1"/>
    <property type="molecule type" value="Genomic_DNA"/>
</dbReference>
<evidence type="ECO:0000313" key="3">
    <source>
        <dbReference type="EMBL" id="TMQ67762.1"/>
    </source>
</evidence>
<accession>A0A538TVV2</accession>
<dbReference type="InterPro" id="IPR036291">
    <property type="entry name" value="NAD(P)-bd_dom_sf"/>
</dbReference>
<dbReference type="Gene3D" id="3.40.50.720">
    <property type="entry name" value="NAD(P)-binding Rossmann-like Domain"/>
    <property type="match status" value="1"/>
</dbReference>
<feature type="region of interest" description="Disordered" evidence="1">
    <location>
        <begin position="1"/>
        <end position="23"/>
    </location>
</feature>
<dbReference type="Pfam" id="PF16363">
    <property type="entry name" value="GDP_Man_Dehyd"/>
    <property type="match status" value="1"/>
</dbReference>
<gene>
    <name evidence="3" type="ORF">E6K78_03795</name>
</gene>
<dbReference type="SUPFAM" id="SSF51735">
    <property type="entry name" value="NAD(P)-binding Rossmann-fold domains"/>
    <property type="match status" value="1"/>
</dbReference>
<dbReference type="InterPro" id="IPR016040">
    <property type="entry name" value="NAD(P)-bd_dom"/>
</dbReference>
<organism evidence="3 4">
    <name type="scientific">Eiseniibacteriota bacterium</name>
    <dbReference type="NCBI Taxonomy" id="2212470"/>
    <lineage>
        <taxon>Bacteria</taxon>
        <taxon>Candidatus Eiseniibacteriota</taxon>
    </lineage>
</organism>
<sequence length="416" mass="44809">MPTGWRSRRASPARSTTSAAAWRGASRRCSTPCCRSARRESRSSRIPSGSVRATSRCCSGTIPSSYGRPAGSRRSRSSERCATCWSTGARVDRRPRPAVGVVRVLITGVGGFVGHHLARHLRAGGLEPLGLEREAFPSALDGVLGAGYTVDLRDRDGLAAAVAAARPSAIVHLAAQSSAARSFEQPVDTFHVNVLGTWNLLEAVRREVPRARLLVVGTGESYGPQPEGTRVAEDAPFRPVSPYAFSKAAADLGAEACAQAWGLDVVRVRAFSHTGPGQATRFAVASFAEQIAAIEGGRREPVLQVGNLEVTRDLLDVRDVVDAYRTLLERGRSGAAYNVCRGEGVRLADVAQGLIDRARVPVRCEVDQGRFRPADVPYLVGDPTTAAREVDWRARIPLGRTLDDLLEDWRERARGE</sequence>
<dbReference type="AlphaFoldDB" id="A0A538TVV2"/>
<dbReference type="Proteomes" id="UP000316609">
    <property type="component" value="Unassembled WGS sequence"/>
</dbReference>
<evidence type="ECO:0000313" key="4">
    <source>
        <dbReference type="Proteomes" id="UP000316609"/>
    </source>
</evidence>
<comment type="caution">
    <text evidence="3">The sequence shown here is derived from an EMBL/GenBank/DDBJ whole genome shotgun (WGS) entry which is preliminary data.</text>
</comment>